<dbReference type="InterPro" id="IPR023631">
    <property type="entry name" value="Amidase_dom"/>
</dbReference>
<name>A0AAU9MZF5_9ASTR</name>
<dbReference type="PANTHER" id="PTHR46310:SF5">
    <property type="entry name" value="OUTER ENVELOPE PROTEIN 64, CHLOROPLASTIC"/>
    <property type="match status" value="1"/>
</dbReference>
<dbReference type="SUPFAM" id="SSF48452">
    <property type="entry name" value="TPR-like"/>
    <property type="match status" value="1"/>
</dbReference>
<evidence type="ECO:0000256" key="3">
    <source>
        <dbReference type="PROSITE-ProRule" id="PRU00339"/>
    </source>
</evidence>
<evidence type="ECO:0000256" key="2">
    <source>
        <dbReference type="ARBA" id="ARBA00022803"/>
    </source>
</evidence>
<dbReference type="SUPFAM" id="SSF75304">
    <property type="entry name" value="Amidase signature (AS) enzymes"/>
    <property type="match status" value="1"/>
</dbReference>
<dbReference type="PROSITE" id="PS50293">
    <property type="entry name" value="TPR_REGION"/>
    <property type="match status" value="1"/>
</dbReference>
<keyword evidence="7" id="KW-1185">Reference proteome</keyword>
<feature type="signal peptide" evidence="4">
    <location>
        <begin position="1"/>
        <end position="23"/>
    </location>
</feature>
<feature type="chain" id="PRO_5043347616" description="Amidase domain-containing protein" evidence="4">
    <location>
        <begin position="24"/>
        <end position="807"/>
    </location>
</feature>
<evidence type="ECO:0000313" key="6">
    <source>
        <dbReference type="EMBL" id="CAH1430068.1"/>
    </source>
</evidence>
<accession>A0AAU9MZF5</accession>
<sequence length="807" mass="88745">MASSSPNVWVLLGLSLAGILLMAKKLKKVVKVDFGAFVERFQILPPPQPAPPKAPHPLTGLSFAVSDLFDINGFVTGFGSPDWESTHEAASQTSPVVSALVDGGATCVGKTVVDELSFGISGENRHCGTATNPVAPSRIPGGSCSGAAVAVAAKLVDFSLGVDTVGGVRQPAGHCGILGFRPSYGSVLHSGIVPVSTGFDTVGWFAMDPSILRRVGQVLLQVPLTVQHNPRNVIIADDCFKLSKIPIDRLTQVVIKSTETLFGKQVLKHENLDNYIASKVPSLKALDSKKSNGDVKFSSLRSLANIMQLLRRHEFSHTHSEWISSVKPALDPLISAQIQGKLELTEKDIENFRTVKSELRSALNALLKDDGVLVIPTVCSPPPKLGAKELSSEEYLMNEFSLTGLASMSGCCQATVPLGMYEKCPVSVSLIARYGGDRFLLETIQTMHASLKQKADEAGNSKSSADVVTKEASAEIAKEKGNEAFKAKNWQRAIGFYTDAIKLNSKIATYFSNRAAAHLELRSFIQAEADCTKAIDLDKKNVKAYLRRGTAREMLGYYKEAIEDFRYALVLEPTNKRAAMSADRAPYNRQQSRLLQSILSVSKKKVFVSLSTTGLLSLLTTVVGGNQCALQSPTISQNSRELVLSRFKMKPFTCLQSKPRKPLRERSVVAPFDLEGPLWLLLAVLVWTCYEKSLLECEAEYLMVEFVSNPDIDEKPHVLLRDAPEKESQGWHVHYYFYSLKRLCTIKRISLCSYCKSRYSSSDLKTGFTDTIDVTIHSQLLNFGSLDMEYLRKMMEFSYERHNKCYG</sequence>
<dbReference type="Proteomes" id="UP001157418">
    <property type="component" value="Unassembled WGS sequence"/>
</dbReference>
<dbReference type="InterPro" id="IPR011990">
    <property type="entry name" value="TPR-like_helical_dom_sf"/>
</dbReference>
<comment type="caution">
    <text evidence="6">The sequence shown here is derived from an EMBL/GenBank/DDBJ whole genome shotgun (WGS) entry which is preliminary data.</text>
</comment>
<feature type="domain" description="Amidase" evidence="5">
    <location>
        <begin position="55"/>
        <end position="208"/>
    </location>
</feature>
<keyword evidence="1" id="KW-0677">Repeat</keyword>
<dbReference type="EMBL" id="CAKMRJ010003334">
    <property type="protein sequence ID" value="CAH1430068.1"/>
    <property type="molecule type" value="Genomic_DNA"/>
</dbReference>
<evidence type="ECO:0000256" key="1">
    <source>
        <dbReference type="ARBA" id="ARBA00022737"/>
    </source>
</evidence>
<dbReference type="Pfam" id="PF01425">
    <property type="entry name" value="Amidase"/>
    <property type="match status" value="1"/>
</dbReference>
<feature type="repeat" description="TPR" evidence="3">
    <location>
        <begin position="542"/>
        <end position="575"/>
    </location>
</feature>
<dbReference type="InterPro" id="IPR036928">
    <property type="entry name" value="AS_sf"/>
</dbReference>
<protein>
    <recommendedName>
        <fullName evidence="5">Amidase domain-containing protein</fullName>
    </recommendedName>
</protein>
<dbReference type="Pfam" id="PF07719">
    <property type="entry name" value="TPR_2"/>
    <property type="match status" value="1"/>
</dbReference>
<dbReference type="InterPro" id="IPR013105">
    <property type="entry name" value="TPR_2"/>
</dbReference>
<dbReference type="SMART" id="SM00028">
    <property type="entry name" value="TPR"/>
    <property type="match status" value="3"/>
</dbReference>
<dbReference type="Gene3D" id="3.90.1300.10">
    <property type="entry name" value="Amidase signature (AS) domain"/>
    <property type="match status" value="1"/>
</dbReference>
<dbReference type="PANTHER" id="PTHR46310">
    <property type="entry name" value="AMIDASE 1"/>
    <property type="match status" value="1"/>
</dbReference>
<dbReference type="Gene3D" id="1.25.40.10">
    <property type="entry name" value="Tetratricopeptide repeat domain"/>
    <property type="match status" value="1"/>
</dbReference>
<dbReference type="FunFam" id="3.90.1300.10:FF:000004">
    <property type="entry name" value="Outer envelope protein 64, mitochondrial"/>
    <property type="match status" value="1"/>
</dbReference>
<organism evidence="6 7">
    <name type="scientific">Lactuca virosa</name>
    <dbReference type="NCBI Taxonomy" id="75947"/>
    <lineage>
        <taxon>Eukaryota</taxon>
        <taxon>Viridiplantae</taxon>
        <taxon>Streptophyta</taxon>
        <taxon>Embryophyta</taxon>
        <taxon>Tracheophyta</taxon>
        <taxon>Spermatophyta</taxon>
        <taxon>Magnoliopsida</taxon>
        <taxon>eudicotyledons</taxon>
        <taxon>Gunneridae</taxon>
        <taxon>Pentapetalae</taxon>
        <taxon>asterids</taxon>
        <taxon>campanulids</taxon>
        <taxon>Asterales</taxon>
        <taxon>Asteraceae</taxon>
        <taxon>Cichorioideae</taxon>
        <taxon>Cichorieae</taxon>
        <taxon>Lactucinae</taxon>
        <taxon>Lactuca</taxon>
    </lineage>
</organism>
<keyword evidence="4" id="KW-0732">Signal</keyword>
<keyword evidence="2 3" id="KW-0802">TPR repeat</keyword>
<reference evidence="6 7" key="1">
    <citation type="submission" date="2022-01" db="EMBL/GenBank/DDBJ databases">
        <authorList>
            <person name="Xiong W."/>
            <person name="Schranz E."/>
        </authorList>
    </citation>
    <scope>NUCLEOTIDE SEQUENCE [LARGE SCALE GENOMIC DNA]</scope>
</reference>
<evidence type="ECO:0000313" key="7">
    <source>
        <dbReference type="Proteomes" id="UP001157418"/>
    </source>
</evidence>
<evidence type="ECO:0000259" key="5">
    <source>
        <dbReference type="Pfam" id="PF01425"/>
    </source>
</evidence>
<evidence type="ECO:0000256" key="4">
    <source>
        <dbReference type="SAM" id="SignalP"/>
    </source>
</evidence>
<dbReference type="AlphaFoldDB" id="A0AAU9MZF5"/>
<gene>
    <name evidence="6" type="ORF">LVIROSA_LOCUS16878</name>
</gene>
<dbReference type="PROSITE" id="PS50005">
    <property type="entry name" value="TPR"/>
    <property type="match status" value="1"/>
</dbReference>
<dbReference type="InterPro" id="IPR019734">
    <property type="entry name" value="TPR_rpt"/>
</dbReference>
<proteinExistence type="predicted"/>